<gene>
    <name evidence="1" type="ordered locus">Desca_2436</name>
</gene>
<dbReference type="KEGG" id="dca:Desca_2436"/>
<dbReference type="HOGENOM" id="CLU_2355197_0_0_9"/>
<sequence length="95" mass="11092">MRSNLYPAFIMESEDFELALPIAVQFAKNHDIPCRVLKEGDLYTICFEDRAVSRGIVYGHRYEKELDQTFSKYALTDVIYLSKDDFERGIVCDKE</sequence>
<protein>
    <submittedName>
        <fullName evidence="1">Uncharacterized protein</fullName>
    </submittedName>
</protein>
<proteinExistence type="predicted"/>
<reference evidence="1 2" key="1">
    <citation type="submission" date="2011-05" db="EMBL/GenBank/DDBJ databases">
        <title>Complete sequence of Desulfotomaculum carboxydivorans CO-1-SRB.</title>
        <authorList>
            <consortium name="US DOE Joint Genome Institute"/>
            <person name="Lucas S."/>
            <person name="Han J."/>
            <person name="Lapidus A."/>
            <person name="Cheng J.-F."/>
            <person name="Goodwin L."/>
            <person name="Pitluck S."/>
            <person name="Peters L."/>
            <person name="Mikhailova N."/>
            <person name="Lu M."/>
            <person name="Han C."/>
            <person name="Tapia R."/>
            <person name="Land M."/>
            <person name="Hauser L."/>
            <person name="Kyrpides N."/>
            <person name="Ivanova N."/>
            <person name="Pagani I."/>
            <person name="Stams A."/>
            <person name="Plugge C."/>
            <person name="Muyzer G."/>
            <person name="Kuever J."/>
            <person name="Parshina S."/>
            <person name="Ivanova A."/>
            <person name="Nazina T."/>
            <person name="Woyke T."/>
        </authorList>
    </citation>
    <scope>NUCLEOTIDE SEQUENCE [LARGE SCALE GENOMIC DNA]</scope>
    <source>
        <strain evidence="2">DSM 14880 / VKM B-2319 / CO-1-SRB</strain>
    </source>
</reference>
<accession>F6B487</accession>
<evidence type="ECO:0000313" key="1">
    <source>
        <dbReference type="EMBL" id="AEF95264.1"/>
    </source>
</evidence>
<keyword evidence="2" id="KW-1185">Reference proteome</keyword>
<dbReference type="RefSeq" id="WP_003539688.1">
    <property type="nucleotide sequence ID" value="NC_015565.1"/>
</dbReference>
<name>F6B487_DESCC</name>
<dbReference type="AlphaFoldDB" id="F6B487"/>
<dbReference type="Proteomes" id="UP000009226">
    <property type="component" value="Chromosome"/>
</dbReference>
<dbReference type="EMBL" id="CP002736">
    <property type="protein sequence ID" value="AEF95264.1"/>
    <property type="molecule type" value="Genomic_DNA"/>
</dbReference>
<organism evidence="1 2">
    <name type="scientific">Desulfotomaculum nigrificans (strain DSM 14880 / VKM B-2319 / CO-1-SRB)</name>
    <name type="common">Desulfotomaculum carboxydivorans</name>
    <dbReference type="NCBI Taxonomy" id="868595"/>
    <lineage>
        <taxon>Bacteria</taxon>
        <taxon>Bacillati</taxon>
        <taxon>Bacillota</taxon>
        <taxon>Clostridia</taxon>
        <taxon>Eubacteriales</taxon>
        <taxon>Desulfotomaculaceae</taxon>
        <taxon>Desulfotomaculum</taxon>
    </lineage>
</organism>
<evidence type="ECO:0000313" key="2">
    <source>
        <dbReference type="Proteomes" id="UP000009226"/>
    </source>
</evidence>